<dbReference type="Proteomes" id="UP001365781">
    <property type="component" value="Unassembled WGS sequence"/>
</dbReference>
<organism evidence="3 4">
    <name type="scientific">Streptomyces brasiliscabiei</name>
    <dbReference type="NCBI Taxonomy" id="2736302"/>
    <lineage>
        <taxon>Bacteria</taxon>
        <taxon>Bacillati</taxon>
        <taxon>Actinomycetota</taxon>
        <taxon>Actinomycetes</taxon>
        <taxon>Kitasatosporales</taxon>
        <taxon>Streptomycetaceae</taxon>
        <taxon>Streptomyces</taxon>
    </lineage>
</organism>
<dbReference type="InterPro" id="IPR011009">
    <property type="entry name" value="Kinase-like_dom_sf"/>
</dbReference>
<dbReference type="InterPro" id="IPR002575">
    <property type="entry name" value="Aminoglycoside_PTrfase"/>
</dbReference>
<dbReference type="PANTHER" id="PTHR40086">
    <property type="entry name" value="PHOSPHOTRANSFERASE YTMP-RELATED"/>
    <property type="match status" value="1"/>
</dbReference>
<proteinExistence type="predicted"/>
<evidence type="ECO:0000259" key="2">
    <source>
        <dbReference type="Pfam" id="PF01636"/>
    </source>
</evidence>
<feature type="domain" description="Aminoglycoside phosphotransferase" evidence="2">
    <location>
        <begin position="61"/>
        <end position="231"/>
    </location>
</feature>
<dbReference type="PANTHER" id="PTHR40086:SF1">
    <property type="entry name" value="CELL CYCLE REGULATOR CCRZ"/>
    <property type="match status" value="1"/>
</dbReference>
<reference evidence="3 4" key="1">
    <citation type="submission" date="2024-03" db="EMBL/GenBank/DDBJ databases">
        <title>First Report of Pectobacterium brasiliscabiei causing potato scab in china.</title>
        <authorList>
            <person name="Handique U."/>
        </authorList>
    </citation>
    <scope>NUCLEOTIDE SEQUENCE [LARGE SCALE GENOMIC DNA]</scope>
    <source>
        <strain evidence="3 4">ZRIMU1503</strain>
    </source>
</reference>
<comment type="caution">
    <text evidence="3">The sequence shown here is derived from an EMBL/GenBank/DDBJ whole genome shotgun (WGS) entry which is preliminary data.</text>
</comment>
<keyword evidence="3" id="KW-0808">Transferase</keyword>
<sequence length="749" mass="82817">MARFLRLPPGTVVSLRIQLKGVRERPVVIRTWTDEWEILWAVGCKLRHVPRCLYKDDTCMINTYAHGVPLSRLRGNGRPEDPGLVDALCGLLVQTATVPLRWVPSRPPSWPTEKDDSQGFLRTLAGEADRQIRQPNWAEYGSLFEALGVPEDALRRLAGRVPSMTRRRFRMLHGDPHPGNVIVSSVKGPPLICLDWELASYGDPLHDLAIHLVRTKYPQERWDQVIASWERQMRDEFPAAVAGLHEDLRHYVDFERAQSVFPDVIRALGSLGSLESSGFLEPSGPSGSSGSMEYELPDRSGLDAAVGVIGRALASAADPLQLRKPVLDQRRIERVLTGWLGARRDGGRGLGAGRTLTGAGAGRTGAWGGAGVGARVGALAGLRAGGGRRGAAPVVWLSDPRVPERADFSRGAVTEVLGLRREAPARRVFTDTAHVNTIVRSQEAGRWVLVRRRRPGAVCLERGHLSEHAVLRFLEDSKARVSAPLLLASGETARGERFSVQTWEGDGRGGVGVDERDAGAPYDHPERGLDERESDALVDQLVALGRTNGAYLDPTMWTPGSFYEALLDQFLAQVGGFPEETRQLAKLFGLPEAESLGRSLGRRVEGRPPVLLHGDLRPQNLVRRDDESALTLIGWERALVGDPLYDLARHHHLTPTDAVIRDRMLCRWASRMHARYTTDMYEDYETYRRLEAARSAYLDLNRLVTGAEFDVPHVRRATGDYVTTLSRATSALGLLDHRDVNPYLTLMLG</sequence>
<dbReference type="EMBL" id="JBBAYM010000056">
    <property type="protein sequence ID" value="MEI5616531.1"/>
    <property type="molecule type" value="Genomic_DNA"/>
</dbReference>
<dbReference type="EC" id="2.7.1.-" evidence="3"/>
<evidence type="ECO:0000313" key="3">
    <source>
        <dbReference type="EMBL" id="MEI5616531.1"/>
    </source>
</evidence>
<dbReference type="SUPFAM" id="SSF56112">
    <property type="entry name" value="Protein kinase-like (PK-like)"/>
    <property type="match status" value="2"/>
</dbReference>
<dbReference type="InterPro" id="IPR052077">
    <property type="entry name" value="CcrZ_PhaseVar_Mediator"/>
</dbReference>
<gene>
    <name evidence="3" type="ORF">WB403_46285</name>
</gene>
<evidence type="ECO:0000313" key="4">
    <source>
        <dbReference type="Proteomes" id="UP001365781"/>
    </source>
</evidence>
<dbReference type="RefSeq" id="WP_336542530.1">
    <property type="nucleotide sequence ID" value="NZ_JBBAYL010000040.1"/>
</dbReference>
<feature type="compositionally biased region" description="Basic and acidic residues" evidence="1">
    <location>
        <begin position="513"/>
        <end position="531"/>
    </location>
</feature>
<name>A0ABU8GTL1_9ACTN</name>
<accession>A0ABU8GTL1</accession>
<dbReference type="Pfam" id="PF01636">
    <property type="entry name" value="APH"/>
    <property type="match status" value="2"/>
</dbReference>
<feature type="domain" description="Aminoglycoside phosphotransferase" evidence="2">
    <location>
        <begin position="437"/>
        <end position="659"/>
    </location>
</feature>
<keyword evidence="4" id="KW-1185">Reference proteome</keyword>
<feature type="region of interest" description="Disordered" evidence="1">
    <location>
        <begin position="509"/>
        <end position="531"/>
    </location>
</feature>
<dbReference type="GO" id="GO:0016740">
    <property type="term" value="F:transferase activity"/>
    <property type="evidence" value="ECO:0007669"/>
    <property type="project" value="UniProtKB-KW"/>
</dbReference>
<dbReference type="Gene3D" id="3.90.1200.10">
    <property type="match status" value="2"/>
</dbReference>
<protein>
    <submittedName>
        <fullName evidence="3">Aminoglycoside phosphotransferase family protein</fullName>
        <ecNumber evidence="3">2.7.1.-</ecNumber>
    </submittedName>
</protein>
<evidence type="ECO:0000256" key="1">
    <source>
        <dbReference type="SAM" id="MobiDB-lite"/>
    </source>
</evidence>